<accession>A0ABR1PRH6</accession>
<keyword evidence="3" id="KW-1185">Reference proteome</keyword>
<dbReference type="EMBL" id="JAQQWE010000011">
    <property type="protein sequence ID" value="KAK7936629.1"/>
    <property type="molecule type" value="Genomic_DNA"/>
</dbReference>
<comment type="caution">
    <text evidence="2">The sequence shown here is derived from an EMBL/GenBank/DDBJ whole genome shotgun (WGS) entry which is preliminary data.</text>
</comment>
<evidence type="ECO:0000313" key="2">
    <source>
        <dbReference type="EMBL" id="KAK7936629.1"/>
    </source>
</evidence>
<protein>
    <submittedName>
        <fullName evidence="2">Uncharacterized protein</fullName>
    </submittedName>
</protein>
<evidence type="ECO:0000313" key="3">
    <source>
        <dbReference type="Proteomes" id="UP001391051"/>
    </source>
</evidence>
<dbReference type="Proteomes" id="UP001391051">
    <property type="component" value="Unassembled WGS sequence"/>
</dbReference>
<evidence type="ECO:0000256" key="1">
    <source>
        <dbReference type="SAM" id="MobiDB-lite"/>
    </source>
</evidence>
<name>A0ABR1PRH6_9PEZI</name>
<feature type="region of interest" description="Disordered" evidence="1">
    <location>
        <begin position="212"/>
        <end position="233"/>
    </location>
</feature>
<feature type="compositionally biased region" description="Low complexity" evidence="1">
    <location>
        <begin position="214"/>
        <end position="224"/>
    </location>
</feature>
<dbReference type="RefSeq" id="XP_066692378.1">
    <property type="nucleotide sequence ID" value="XM_066851289.1"/>
</dbReference>
<gene>
    <name evidence="2" type="ORF">PG986_015067</name>
</gene>
<sequence length="256" mass="27668">MFAESEQLTPVQYTHNSPFLFTCNYAVPKNPSSRQARASLPDDTFYKNDRHVACLFRDTKFVLDVAGVDAQAGPATFQVGVEGAVNNELDGSKFLFDETHPSPTPTPPHDMCIQYRKAEQLTRIAPIPIHSAVRLPSKVSSNGNGDDKDGGLTLAQVRELAEELVNTPDCNLCGQITANYHSKNASALGRLKFDWRDNAVCQHPCIRETDLGQANAKNAKPAPAGDDGKKSSGRGTFVPSMVWAGVLGSLVVTLLG</sequence>
<organism evidence="2 3">
    <name type="scientific">Apiospora aurea</name>
    <dbReference type="NCBI Taxonomy" id="335848"/>
    <lineage>
        <taxon>Eukaryota</taxon>
        <taxon>Fungi</taxon>
        <taxon>Dikarya</taxon>
        <taxon>Ascomycota</taxon>
        <taxon>Pezizomycotina</taxon>
        <taxon>Sordariomycetes</taxon>
        <taxon>Xylariomycetidae</taxon>
        <taxon>Amphisphaeriales</taxon>
        <taxon>Apiosporaceae</taxon>
        <taxon>Apiospora</taxon>
    </lineage>
</organism>
<proteinExistence type="predicted"/>
<dbReference type="GeneID" id="92084351"/>
<reference evidence="2 3" key="1">
    <citation type="submission" date="2023-01" db="EMBL/GenBank/DDBJ databases">
        <title>Analysis of 21 Apiospora genomes using comparative genomics revels a genus with tremendous synthesis potential of carbohydrate active enzymes and secondary metabolites.</title>
        <authorList>
            <person name="Sorensen T."/>
        </authorList>
    </citation>
    <scope>NUCLEOTIDE SEQUENCE [LARGE SCALE GENOMIC DNA]</scope>
    <source>
        <strain evidence="2 3">CBS 24483</strain>
    </source>
</reference>